<evidence type="ECO:0000259" key="1">
    <source>
        <dbReference type="SMART" id="SM00382"/>
    </source>
</evidence>
<keyword evidence="3" id="KW-1185">Reference proteome</keyword>
<organism evidence="2 3">
    <name type="scientific">Colletotrichum gloeosporioides</name>
    <name type="common">Anthracnose fungus</name>
    <name type="synonym">Glomerella cingulata</name>
    <dbReference type="NCBI Taxonomy" id="474922"/>
    <lineage>
        <taxon>Eukaryota</taxon>
        <taxon>Fungi</taxon>
        <taxon>Dikarya</taxon>
        <taxon>Ascomycota</taxon>
        <taxon>Pezizomycotina</taxon>
        <taxon>Sordariomycetes</taxon>
        <taxon>Hypocreomycetidae</taxon>
        <taxon>Glomerellales</taxon>
        <taxon>Glomerellaceae</taxon>
        <taxon>Colletotrichum</taxon>
        <taxon>Colletotrichum gloeosporioides species complex</taxon>
    </lineage>
</organism>
<dbReference type="GO" id="GO:0005524">
    <property type="term" value="F:ATP binding"/>
    <property type="evidence" value="ECO:0007669"/>
    <property type="project" value="InterPro"/>
</dbReference>
<dbReference type="Gene3D" id="3.40.50.300">
    <property type="entry name" value="P-loop containing nucleotide triphosphate hydrolases"/>
    <property type="match status" value="1"/>
</dbReference>
<dbReference type="InterPro" id="IPR003593">
    <property type="entry name" value="AAA+_ATPase"/>
</dbReference>
<accession>A0A8H4C5Z3</accession>
<dbReference type="GO" id="GO:0016887">
    <property type="term" value="F:ATP hydrolysis activity"/>
    <property type="evidence" value="ECO:0007669"/>
    <property type="project" value="InterPro"/>
</dbReference>
<reference evidence="2" key="2">
    <citation type="submission" date="2020-03" db="EMBL/GenBank/DDBJ databases">
        <authorList>
            <person name="Fu F.-F."/>
            <person name="Chen J."/>
        </authorList>
    </citation>
    <scope>NUCLEOTIDE SEQUENCE</scope>
    <source>
        <strain evidence="2">Lc1</strain>
    </source>
</reference>
<name>A0A8H4C5Z3_COLGL</name>
<dbReference type="RefSeq" id="XP_045257220.1">
    <property type="nucleotide sequence ID" value="XM_045404020.1"/>
</dbReference>
<dbReference type="SUPFAM" id="SSF52540">
    <property type="entry name" value="P-loop containing nucleoside triphosphate hydrolases"/>
    <property type="match status" value="1"/>
</dbReference>
<dbReference type="Pfam" id="PF22942">
    <property type="entry name" value="DUF7025"/>
    <property type="match status" value="1"/>
</dbReference>
<gene>
    <name evidence="2" type="ORF">GCG54_00003963</name>
</gene>
<dbReference type="GeneID" id="69011119"/>
<feature type="domain" description="AAA+ ATPase" evidence="1">
    <location>
        <begin position="429"/>
        <end position="556"/>
    </location>
</feature>
<dbReference type="AlphaFoldDB" id="A0A8H4C5Z3"/>
<dbReference type="InterPro" id="IPR003959">
    <property type="entry name" value="ATPase_AAA_core"/>
</dbReference>
<dbReference type="InterPro" id="IPR054289">
    <property type="entry name" value="DUF7025"/>
</dbReference>
<evidence type="ECO:0000313" key="3">
    <source>
        <dbReference type="Proteomes" id="UP000613401"/>
    </source>
</evidence>
<evidence type="ECO:0000313" key="2">
    <source>
        <dbReference type="EMBL" id="KAF3798060.1"/>
    </source>
</evidence>
<comment type="caution">
    <text evidence="2">The sequence shown here is derived from an EMBL/GenBank/DDBJ whole genome shotgun (WGS) entry which is preliminary data.</text>
</comment>
<dbReference type="SMART" id="SM00382">
    <property type="entry name" value="AAA"/>
    <property type="match status" value="1"/>
</dbReference>
<dbReference type="Pfam" id="PF00004">
    <property type="entry name" value="AAA"/>
    <property type="match status" value="1"/>
</dbReference>
<dbReference type="PANTHER" id="PTHR46411:SF2">
    <property type="entry name" value="AAA+ ATPASE DOMAIN-CONTAINING PROTEIN"/>
    <property type="match status" value="1"/>
</dbReference>
<sequence length="638" mass="72484">MREGEKASSRGSSLRSVGTGNTGLLANLYTPAIEFLMEAKLIYRKDRQWRYMKTAKIHSDDFKLRKYSIVVRRVISRKGTVTDTRVDVKGHKLAELLKDVLRDLGQLELSKTPPELSPRQLYHAWPGLKKRLEEEQSKAPQDVEFMKDLTTAISYLETDFGNVDANMLSLLNRGQITYELLWALFTPREILFSDENILREPQAYMFSHGDYVKIPTQGNVFEVTGKMLHHDGRRFGWGFPTCRIKEFVGEKAITSLPCFPLSHHHSQIAIREGLIARGRDYVKYATNPVCLEYQGLAVTQHTNINGLREEQQIAVTARIMADPGTFNNQNPNDYLLAQPYVQSDQEVESVESLNDHEVMLSNHRIQGFAFNQKVWAAFAISRVKPVIWNEKAFDKLILDKQRKKMIKLLVQGHQIHEAAFDDFVLGKGKGLVGLLSGPPGVGKTLTAEVVAEMSRRPLYVISAGELGITVNRVDEQLGSVLEITRRWGCVLLIDEADVFLHKRGEVQLERNALVSVFLRRLEYFQGIVMLTTNRRKDIDQAFKSRIHFSFHYSALSETDRFKIWQEMLGNVTEFVQSVEFSDTDLRTLAERPMNGREIKNAVASAASIVRAGKEPLTATLVTTAIRSLVDDQESDEDI</sequence>
<dbReference type="CDD" id="cd19481">
    <property type="entry name" value="RecA-like_protease"/>
    <property type="match status" value="1"/>
</dbReference>
<dbReference type="Proteomes" id="UP000613401">
    <property type="component" value="Unassembled WGS sequence"/>
</dbReference>
<dbReference type="PANTHER" id="PTHR46411">
    <property type="entry name" value="FAMILY ATPASE, PUTATIVE-RELATED"/>
    <property type="match status" value="1"/>
</dbReference>
<dbReference type="EMBL" id="WVTB01000103">
    <property type="protein sequence ID" value="KAF3798060.1"/>
    <property type="molecule type" value="Genomic_DNA"/>
</dbReference>
<protein>
    <recommendedName>
        <fullName evidence="1">AAA+ ATPase domain-containing protein</fullName>
    </recommendedName>
</protein>
<proteinExistence type="predicted"/>
<reference evidence="2" key="1">
    <citation type="journal article" date="2020" name="Phytopathology">
        <title>Genome sequence and comparative analysis of Colletotrichum gloeosporioides isolated from Liriodendron leaves.</title>
        <authorList>
            <person name="Fu F.F."/>
            <person name="Hao Z."/>
            <person name="Wang P."/>
            <person name="Lu Y."/>
            <person name="Xue L.J."/>
            <person name="Wei G."/>
            <person name="Tian Y."/>
            <person name="Baishi H."/>
            <person name="Xu H."/>
            <person name="Shi J."/>
            <person name="Cheng T."/>
            <person name="Wang G."/>
            <person name="Yi Y."/>
            <person name="Chen J."/>
        </authorList>
    </citation>
    <scope>NUCLEOTIDE SEQUENCE</scope>
    <source>
        <strain evidence="2">Lc1</strain>
    </source>
</reference>
<dbReference type="InterPro" id="IPR027417">
    <property type="entry name" value="P-loop_NTPase"/>
</dbReference>